<evidence type="ECO:0000256" key="6">
    <source>
        <dbReference type="ARBA" id="ARBA00022927"/>
    </source>
</evidence>
<keyword evidence="3" id="KW-0813">Transport</keyword>
<comment type="similarity">
    <text evidence="2">Belongs to the YajC family.</text>
</comment>
<dbReference type="SMART" id="SM01323">
    <property type="entry name" value="YajC"/>
    <property type="match status" value="1"/>
</dbReference>
<evidence type="ECO:0000256" key="1">
    <source>
        <dbReference type="ARBA" id="ARBA00004162"/>
    </source>
</evidence>
<evidence type="ECO:0000313" key="12">
    <source>
        <dbReference type="Proteomes" id="UP001519306"/>
    </source>
</evidence>
<evidence type="ECO:0000256" key="10">
    <source>
        <dbReference type="SAM" id="Phobius"/>
    </source>
</evidence>
<evidence type="ECO:0000256" key="5">
    <source>
        <dbReference type="ARBA" id="ARBA00022692"/>
    </source>
</evidence>
<evidence type="ECO:0000256" key="7">
    <source>
        <dbReference type="ARBA" id="ARBA00022989"/>
    </source>
</evidence>
<gene>
    <name evidence="11" type="ORF">J2Z71_000714</name>
</gene>
<reference evidence="11 12" key="1">
    <citation type="submission" date="2021-03" db="EMBL/GenBank/DDBJ databases">
        <title>Genomic Encyclopedia of Type Strains, Phase IV (KMG-IV): sequencing the most valuable type-strain genomes for metagenomic binning, comparative biology and taxonomic classification.</title>
        <authorList>
            <person name="Goeker M."/>
        </authorList>
    </citation>
    <scope>NUCLEOTIDE SEQUENCE [LARGE SCALE GENOMIC DNA]</scope>
    <source>
        <strain evidence="11 12">DSM 27563</strain>
    </source>
</reference>
<sequence length="92" mass="10377">MLATFVPLIILFVAFYFMLIRPQKKRESKVKDMRAGIKVGDEIMTIGGIKGKVVLAKEDYVVIETSGEKSRIEVMKWGINSIVTDKTDLKAE</sequence>
<evidence type="ECO:0000256" key="4">
    <source>
        <dbReference type="ARBA" id="ARBA00022475"/>
    </source>
</evidence>
<evidence type="ECO:0000256" key="2">
    <source>
        <dbReference type="ARBA" id="ARBA00006742"/>
    </source>
</evidence>
<dbReference type="PANTHER" id="PTHR33909">
    <property type="entry name" value="SEC TRANSLOCON ACCESSORY COMPLEX SUBUNIT YAJC"/>
    <property type="match status" value="1"/>
</dbReference>
<dbReference type="Pfam" id="PF02699">
    <property type="entry name" value="YajC"/>
    <property type="match status" value="1"/>
</dbReference>
<dbReference type="PANTHER" id="PTHR33909:SF1">
    <property type="entry name" value="SEC TRANSLOCON ACCESSORY COMPLEX SUBUNIT YAJC"/>
    <property type="match status" value="1"/>
</dbReference>
<evidence type="ECO:0000313" key="11">
    <source>
        <dbReference type="EMBL" id="MBP2025189.1"/>
    </source>
</evidence>
<name>A0ABS4KEX2_9FIRM</name>
<accession>A0ABS4KEX2</accession>
<evidence type="ECO:0000256" key="8">
    <source>
        <dbReference type="ARBA" id="ARBA00023010"/>
    </source>
</evidence>
<proteinExistence type="inferred from homology"/>
<dbReference type="InterPro" id="IPR003849">
    <property type="entry name" value="Preprotein_translocase_YajC"/>
</dbReference>
<comment type="subcellular location">
    <subcellularLocation>
        <location evidence="1">Cell membrane</location>
        <topology evidence="1">Single-pass membrane protein</topology>
    </subcellularLocation>
</comment>
<evidence type="ECO:0000256" key="9">
    <source>
        <dbReference type="ARBA" id="ARBA00023136"/>
    </source>
</evidence>
<comment type="caution">
    <text evidence="11">The sequence shown here is derived from an EMBL/GenBank/DDBJ whole genome shotgun (WGS) entry which is preliminary data.</text>
</comment>
<dbReference type="EMBL" id="JAGGLJ010000005">
    <property type="protein sequence ID" value="MBP2025189.1"/>
    <property type="molecule type" value="Genomic_DNA"/>
</dbReference>
<dbReference type="Proteomes" id="UP001519306">
    <property type="component" value="Unassembled WGS sequence"/>
</dbReference>
<keyword evidence="8" id="KW-0811">Translocation</keyword>
<dbReference type="PRINTS" id="PR01853">
    <property type="entry name" value="YAJCTRNLCASE"/>
</dbReference>
<protein>
    <submittedName>
        <fullName evidence="11">Preprotein translocase subunit YajC</fullName>
    </submittedName>
</protein>
<dbReference type="NCBIfam" id="TIGR00739">
    <property type="entry name" value="yajC"/>
    <property type="match status" value="1"/>
</dbReference>
<keyword evidence="5 10" id="KW-0812">Transmembrane</keyword>
<organism evidence="11 12">
    <name type="scientific">Peptoniphilus stercorisuis</name>
    <dbReference type="NCBI Taxonomy" id="1436965"/>
    <lineage>
        <taxon>Bacteria</taxon>
        <taxon>Bacillati</taxon>
        <taxon>Bacillota</taxon>
        <taxon>Tissierellia</taxon>
        <taxon>Tissierellales</taxon>
        <taxon>Peptoniphilaceae</taxon>
        <taxon>Peptoniphilus</taxon>
    </lineage>
</organism>
<keyword evidence="9 10" id="KW-0472">Membrane</keyword>
<feature type="transmembrane region" description="Helical" evidence="10">
    <location>
        <begin position="6"/>
        <end position="23"/>
    </location>
</feature>
<keyword evidence="12" id="KW-1185">Reference proteome</keyword>
<evidence type="ECO:0000256" key="3">
    <source>
        <dbReference type="ARBA" id="ARBA00022448"/>
    </source>
</evidence>
<keyword evidence="6" id="KW-0653">Protein transport</keyword>
<keyword evidence="4" id="KW-1003">Cell membrane</keyword>
<keyword evidence="7 10" id="KW-1133">Transmembrane helix</keyword>